<protein>
    <recommendedName>
        <fullName evidence="4">DNA-directed RNA polymerases I, II, and III subunit RPABC3</fullName>
    </recommendedName>
</protein>
<dbReference type="FunCoup" id="A0A317XNU5">
    <property type="interactions" value="385"/>
</dbReference>
<dbReference type="OrthoDB" id="20018at2759"/>
<dbReference type="GO" id="GO:0003899">
    <property type="term" value="F:DNA-directed RNA polymerase activity"/>
    <property type="evidence" value="ECO:0007669"/>
    <property type="project" value="UniProtKB-UniRule"/>
</dbReference>
<keyword evidence="3 4" id="KW-0539">Nucleus</keyword>
<dbReference type="Gene3D" id="2.40.50.140">
    <property type="entry name" value="Nucleic acid-binding proteins"/>
    <property type="match status" value="1"/>
</dbReference>
<evidence type="ECO:0000256" key="3">
    <source>
        <dbReference type="ARBA" id="ARBA00023242"/>
    </source>
</evidence>
<evidence type="ECO:0000256" key="2">
    <source>
        <dbReference type="ARBA" id="ARBA00008912"/>
    </source>
</evidence>
<dbReference type="InterPro" id="IPR005570">
    <property type="entry name" value="RPABC3"/>
</dbReference>
<dbReference type="GO" id="GO:0005736">
    <property type="term" value="C:RNA polymerase I complex"/>
    <property type="evidence" value="ECO:0007669"/>
    <property type="project" value="TreeGrafter"/>
</dbReference>
<dbReference type="PANTHER" id="PTHR10917:SF0">
    <property type="entry name" value="DNA-DIRECTED RNA POLYMERASES I, II, AND III SUBUNIT RPABC3"/>
    <property type="match status" value="1"/>
</dbReference>
<dbReference type="FunFam" id="2.40.50.140:FF:000436">
    <property type="entry name" value="DNA-directed RNA polymerases I, II, and III subunit RPABC3"/>
    <property type="match status" value="1"/>
</dbReference>
<dbReference type="EMBL" id="KZ819193">
    <property type="protein sequence ID" value="PWY99946.1"/>
    <property type="molecule type" value="Genomic_DNA"/>
</dbReference>
<reference evidence="5 6" key="1">
    <citation type="journal article" date="2018" name="Mol. Biol. Evol.">
        <title>Broad Genomic Sampling Reveals a Smut Pathogenic Ancestry of the Fungal Clade Ustilaginomycotina.</title>
        <authorList>
            <person name="Kijpornyongpan T."/>
            <person name="Mondo S.J."/>
            <person name="Barry K."/>
            <person name="Sandor L."/>
            <person name="Lee J."/>
            <person name="Lipzen A."/>
            <person name="Pangilinan J."/>
            <person name="LaButti K."/>
            <person name="Hainaut M."/>
            <person name="Henrissat B."/>
            <person name="Grigoriev I.V."/>
            <person name="Spatafora J.W."/>
            <person name="Aime M.C."/>
        </authorList>
    </citation>
    <scope>NUCLEOTIDE SEQUENCE [LARGE SCALE GENOMIC DNA]</scope>
    <source>
        <strain evidence="5 6">MCA 3645</strain>
    </source>
</reference>
<accession>A0A317XNU5</accession>
<proteinExistence type="inferred from homology"/>
<dbReference type="PANTHER" id="PTHR10917">
    <property type="entry name" value="DNA-DIRECTED RNA POLYMERASES I, II, AND III SUBUNIT RPABC3"/>
    <property type="match status" value="1"/>
</dbReference>
<dbReference type="SMART" id="SM00658">
    <property type="entry name" value="RPOL8c"/>
    <property type="match status" value="1"/>
</dbReference>
<keyword evidence="6" id="KW-1185">Reference proteome</keyword>
<dbReference type="SUPFAM" id="SSF50249">
    <property type="entry name" value="Nucleic acid-binding proteins"/>
    <property type="match status" value="1"/>
</dbReference>
<dbReference type="AlphaFoldDB" id="A0A317XNU5"/>
<dbReference type="GO" id="GO:0006351">
    <property type="term" value="P:DNA-templated transcription"/>
    <property type="evidence" value="ECO:0007669"/>
    <property type="project" value="UniProtKB-UniRule"/>
</dbReference>
<dbReference type="PIRSF" id="PIRSF000779">
    <property type="entry name" value="RNA_pol_Rpb8"/>
    <property type="match status" value="1"/>
</dbReference>
<comment type="similarity">
    <text evidence="2 4">Belongs to the eukaryotic RPB8 RNA polymerase subunit family.</text>
</comment>
<comment type="function">
    <text evidence="4">DNA-dependent RNA polymerase catalyzes the transcription of DNA into RNA using the four ribonucleoside triphosphates as substrates. Common component of RNA polymerases I, II and III which synthesize ribosomal RNA precursors, mRNA precursors and many functional non-coding RNAs, and small RNAs, such as 5S rRNA and tRNAs, respectively.</text>
</comment>
<evidence type="ECO:0000256" key="4">
    <source>
        <dbReference type="PIRNR" id="PIRNR000779"/>
    </source>
</evidence>
<evidence type="ECO:0000256" key="1">
    <source>
        <dbReference type="ARBA" id="ARBA00004123"/>
    </source>
</evidence>
<dbReference type="InterPro" id="IPR012340">
    <property type="entry name" value="NA-bd_OB-fold"/>
</dbReference>
<sequence>MDPTNLFDTQFVITQIDPDGKKFDRVSRIIANSPSLDMTLSLDIATDIWPVSEGQQLTFQLASTLKKDAAVKAEGADGEQDAAAAAAERDAWRLDQPGNGGIADDFDYVMYGKIYRYDEKASDEVTVYGSFGGLMMALTGSFRHMSGITIGTNVYLLMR</sequence>
<dbReference type="InParanoid" id="A0A317XNU5"/>
<organism evidence="5 6">
    <name type="scientific">Testicularia cyperi</name>
    <dbReference type="NCBI Taxonomy" id="1882483"/>
    <lineage>
        <taxon>Eukaryota</taxon>
        <taxon>Fungi</taxon>
        <taxon>Dikarya</taxon>
        <taxon>Basidiomycota</taxon>
        <taxon>Ustilaginomycotina</taxon>
        <taxon>Ustilaginomycetes</taxon>
        <taxon>Ustilaginales</taxon>
        <taxon>Anthracoideaceae</taxon>
        <taxon>Testicularia</taxon>
    </lineage>
</organism>
<comment type="subcellular location">
    <subcellularLocation>
        <location evidence="1">Nucleus</location>
    </subcellularLocation>
</comment>
<dbReference type="GO" id="GO:0005666">
    <property type="term" value="C:RNA polymerase III complex"/>
    <property type="evidence" value="ECO:0007669"/>
    <property type="project" value="TreeGrafter"/>
</dbReference>
<dbReference type="STRING" id="1882483.A0A317XNU5"/>
<name>A0A317XNU5_9BASI</name>
<dbReference type="Pfam" id="PF03870">
    <property type="entry name" value="RNA_pol_Rpb8"/>
    <property type="match status" value="1"/>
</dbReference>
<evidence type="ECO:0000313" key="5">
    <source>
        <dbReference type="EMBL" id="PWY99946.1"/>
    </source>
</evidence>
<gene>
    <name evidence="5" type="ORF">BCV70DRAFT_200122</name>
</gene>
<dbReference type="GO" id="GO:0005665">
    <property type="term" value="C:RNA polymerase II, core complex"/>
    <property type="evidence" value="ECO:0007669"/>
    <property type="project" value="UniProtKB-UniRule"/>
</dbReference>
<evidence type="ECO:0000313" key="6">
    <source>
        <dbReference type="Proteomes" id="UP000246740"/>
    </source>
</evidence>
<dbReference type="Proteomes" id="UP000246740">
    <property type="component" value="Unassembled WGS sequence"/>
</dbReference>